<sequence>MITTTILKYGIFQLFLSWCFTVSWAAGSLPDLNLPLPGCLEESAAEPTSASHPISGTISELFPRKRKSPLDFSPPTSRACLSHAQDGLLMLTSTNTRFTDQSDFAAIHAGGEKSTGLAVGFGIGESITESKPSQFSSNRGLDFINLSKPLELLPPPAKLPVRPLLQEESKNPNESVYGHFIYAGQIVEELLNKHSVMFEREIKNLRSTNQIMKDKDHHPSLPFCRVDREKGKKGKIFRVMVASKDHLQIIEELPWRYNRLLTVLYKLHQNYLNDRNITTFNQRTQHENLLGWLSRQIFRSDDSVPVFGIVNEPNLPWESGDPKIRIGACQIELINFFSKDRCDVHDILQLTASYLLREYYAQNKITYSALVQPSEYISDAEIVISMKPHFQEMLKALSDIMGYSIRYRKLLNYRMPKFEPFLDFCSNFELQLRQTEIRAGWLRSNHPKLPIVMYFPKKSDSHGHIRIIDPECGDALDSTRLSPRFKRFLKWVDHLNIKSLGKLGIRGEKLNKIRIKMFEWILKSIAQPTIGLPLIGTCKIEKGIAPWFDLAYESQILFGEIQLKLIRYFSEYPNDKELQTITPFILTSFYHDNLPDIYRSLCKKFQIKNACYSMPHLLSKIA</sequence>
<comment type="caution">
    <text evidence="1">The sequence shown here is derived from an EMBL/GenBank/DDBJ whole genome shotgun (WGS) entry which is preliminary data.</text>
</comment>
<gene>
    <name evidence="2" type="ORF">PGT21_024481</name>
    <name evidence="1" type="ORF">PGTUg99_023842</name>
</gene>
<proteinExistence type="predicted"/>
<dbReference type="Proteomes" id="UP000325313">
    <property type="component" value="Unassembled WGS sequence"/>
</dbReference>
<reference evidence="3 4" key="1">
    <citation type="submission" date="2019-05" db="EMBL/GenBank/DDBJ databases">
        <title>Emergence of the Ug99 lineage of the wheat stem rust pathogen through somatic hybridization.</title>
        <authorList>
            <person name="Li F."/>
            <person name="Upadhyaya N.M."/>
            <person name="Sperschneider J."/>
            <person name="Matny O."/>
            <person name="Nguyen-Phuc H."/>
            <person name="Mago R."/>
            <person name="Raley C."/>
            <person name="Miller M.E."/>
            <person name="Silverstein K.A.T."/>
            <person name="Henningsen E."/>
            <person name="Hirsch C.D."/>
            <person name="Visser B."/>
            <person name="Pretorius Z.A."/>
            <person name="Steffenson B.J."/>
            <person name="Schwessinger B."/>
            <person name="Dodds P.N."/>
            <person name="Figueroa M."/>
        </authorList>
    </citation>
    <scope>NUCLEOTIDE SEQUENCE [LARGE SCALE GENOMIC DNA]</scope>
    <source>
        <strain evidence="2">21-0</strain>
        <strain evidence="1 4">Ug99</strain>
    </source>
</reference>
<evidence type="ECO:0000313" key="4">
    <source>
        <dbReference type="Proteomes" id="UP000325313"/>
    </source>
</evidence>
<evidence type="ECO:0000313" key="3">
    <source>
        <dbReference type="Proteomes" id="UP000324748"/>
    </source>
</evidence>
<name>A0A5B0LXZ8_PUCGR</name>
<dbReference type="EMBL" id="VSWC01000041">
    <property type="protein sequence ID" value="KAA1104465.1"/>
    <property type="molecule type" value="Genomic_DNA"/>
</dbReference>
<dbReference type="OrthoDB" id="2509441at2759"/>
<protein>
    <submittedName>
        <fullName evidence="1">Uncharacterized protein</fullName>
    </submittedName>
</protein>
<keyword evidence="3" id="KW-1185">Reference proteome</keyword>
<dbReference type="EMBL" id="VDEP01000505">
    <property type="protein sequence ID" value="KAA1068464.1"/>
    <property type="molecule type" value="Genomic_DNA"/>
</dbReference>
<organism evidence="1 4">
    <name type="scientific">Puccinia graminis f. sp. tritici</name>
    <dbReference type="NCBI Taxonomy" id="56615"/>
    <lineage>
        <taxon>Eukaryota</taxon>
        <taxon>Fungi</taxon>
        <taxon>Dikarya</taxon>
        <taxon>Basidiomycota</taxon>
        <taxon>Pucciniomycotina</taxon>
        <taxon>Pucciniomycetes</taxon>
        <taxon>Pucciniales</taxon>
        <taxon>Pucciniaceae</taxon>
        <taxon>Puccinia</taxon>
    </lineage>
</organism>
<evidence type="ECO:0000313" key="2">
    <source>
        <dbReference type="EMBL" id="KAA1104465.1"/>
    </source>
</evidence>
<evidence type="ECO:0000313" key="1">
    <source>
        <dbReference type="EMBL" id="KAA1068464.1"/>
    </source>
</evidence>
<accession>A0A5B0LXZ8</accession>
<dbReference type="AlphaFoldDB" id="A0A5B0LXZ8"/>
<dbReference type="Proteomes" id="UP000324748">
    <property type="component" value="Unassembled WGS sequence"/>
</dbReference>